<protein>
    <submittedName>
        <fullName evidence="1">Uncharacterized protein</fullName>
    </submittedName>
</protein>
<proteinExistence type="predicted"/>
<dbReference type="EMBL" id="PVNL01000032">
    <property type="protein sequence ID" value="PRQ08960.1"/>
    <property type="molecule type" value="Genomic_DNA"/>
</dbReference>
<evidence type="ECO:0000313" key="1">
    <source>
        <dbReference type="EMBL" id="PRQ08960.1"/>
    </source>
</evidence>
<dbReference type="AlphaFoldDB" id="A0A2S9YV50"/>
<dbReference type="Proteomes" id="UP000238823">
    <property type="component" value="Unassembled WGS sequence"/>
</dbReference>
<accession>A0A2S9YV50</accession>
<reference evidence="1 2" key="1">
    <citation type="submission" date="2018-03" db="EMBL/GenBank/DDBJ databases">
        <title>Draft Genome Sequences of the Obligatory Marine Myxobacteria Enhygromyxa salina SWB007.</title>
        <authorList>
            <person name="Poehlein A."/>
            <person name="Moghaddam J.A."/>
            <person name="Harms H."/>
            <person name="Alanjari M."/>
            <person name="Koenig G.M."/>
            <person name="Daniel R."/>
            <person name="Schaeberle T.F."/>
        </authorList>
    </citation>
    <scope>NUCLEOTIDE SEQUENCE [LARGE SCALE GENOMIC DNA]</scope>
    <source>
        <strain evidence="1 2">SWB007</strain>
    </source>
</reference>
<evidence type="ECO:0000313" key="2">
    <source>
        <dbReference type="Proteomes" id="UP000238823"/>
    </source>
</evidence>
<name>A0A2S9YV50_9BACT</name>
<comment type="caution">
    <text evidence="1">The sequence shown here is derived from an EMBL/GenBank/DDBJ whole genome shotgun (WGS) entry which is preliminary data.</text>
</comment>
<organism evidence="1 2">
    <name type="scientific">Enhygromyxa salina</name>
    <dbReference type="NCBI Taxonomy" id="215803"/>
    <lineage>
        <taxon>Bacteria</taxon>
        <taxon>Pseudomonadati</taxon>
        <taxon>Myxococcota</taxon>
        <taxon>Polyangia</taxon>
        <taxon>Nannocystales</taxon>
        <taxon>Nannocystaceae</taxon>
        <taxon>Enhygromyxa</taxon>
    </lineage>
</organism>
<gene>
    <name evidence="1" type="ORF">ENSA7_13590</name>
</gene>
<sequence>MCCTIDDDGAACSVPDTQGRCATGKRLFCEYGTRTAGGGVICDQPFPSMCDAGFCIDAIRVGAPKGVILRITALGFLFLSKQGADARRPTCRLPCSEPPVDVILALQHSCSLQECASYLVCINRPRLIPDFTNIELLLPRRARLSNIA</sequence>